<accession>G3HT79</accession>
<reference evidence="2" key="1">
    <citation type="journal article" date="2011" name="Nat. Biotechnol.">
        <title>The genomic sequence of the Chinese hamster ovary (CHO)-K1 cell line.</title>
        <authorList>
            <person name="Xu X."/>
            <person name="Nagarajan H."/>
            <person name="Lewis N.E."/>
            <person name="Pan S."/>
            <person name="Cai Z."/>
            <person name="Liu X."/>
            <person name="Chen W."/>
            <person name="Xie M."/>
            <person name="Wang W."/>
            <person name="Hammond S."/>
            <person name="Andersen M.R."/>
            <person name="Neff N."/>
            <person name="Passarelli B."/>
            <person name="Koh W."/>
            <person name="Fan H.C."/>
            <person name="Wang J."/>
            <person name="Gui Y."/>
            <person name="Lee K.H."/>
            <person name="Betenbaugh M.J."/>
            <person name="Quake S.R."/>
            <person name="Famili I."/>
            <person name="Palsson B.O."/>
            <person name="Wang J."/>
        </authorList>
    </citation>
    <scope>NUCLEOTIDE SEQUENCE [LARGE SCALE GENOMIC DNA]</scope>
    <source>
        <strain evidence="2">CHO K1 cell line</strain>
    </source>
</reference>
<dbReference type="AlphaFoldDB" id="G3HT79"/>
<gene>
    <name evidence="1" type="ORF">I79_014099</name>
</gene>
<evidence type="ECO:0000313" key="2">
    <source>
        <dbReference type="Proteomes" id="UP000001075"/>
    </source>
</evidence>
<protein>
    <submittedName>
        <fullName evidence="1">Uncharacterized protein</fullName>
    </submittedName>
</protein>
<dbReference type="InParanoid" id="G3HT79"/>
<sequence>MTMFLRVKSLVVEESKAKPFRRTGPAAEAVDVFKEAGLVKAGNSNVQDFKQKHRSHHP</sequence>
<proteinExistence type="predicted"/>
<organism evidence="1 2">
    <name type="scientific">Cricetulus griseus</name>
    <name type="common">Chinese hamster</name>
    <name type="synonym">Cricetulus barabensis griseus</name>
    <dbReference type="NCBI Taxonomy" id="10029"/>
    <lineage>
        <taxon>Eukaryota</taxon>
        <taxon>Metazoa</taxon>
        <taxon>Chordata</taxon>
        <taxon>Craniata</taxon>
        <taxon>Vertebrata</taxon>
        <taxon>Euteleostomi</taxon>
        <taxon>Mammalia</taxon>
        <taxon>Eutheria</taxon>
        <taxon>Euarchontoglires</taxon>
        <taxon>Glires</taxon>
        <taxon>Rodentia</taxon>
        <taxon>Myomorpha</taxon>
        <taxon>Muroidea</taxon>
        <taxon>Cricetidae</taxon>
        <taxon>Cricetinae</taxon>
        <taxon>Cricetulus</taxon>
    </lineage>
</organism>
<evidence type="ECO:0000313" key="1">
    <source>
        <dbReference type="EMBL" id="EGV95522.1"/>
    </source>
</evidence>
<name>G3HT79_CRIGR</name>
<dbReference type="Proteomes" id="UP000001075">
    <property type="component" value="Unassembled WGS sequence"/>
</dbReference>
<dbReference type="EMBL" id="JH000689">
    <property type="protein sequence ID" value="EGV95522.1"/>
    <property type="molecule type" value="Genomic_DNA"/>
</dbReference>